<accession>A0A151P6E6</accession>
<sequence>MAESLTWCGAVGGSEECLPTWQHQVNLSALLLHTHQCPGLSHMVLQDNCCESLAVYLPSPLRSSLGRHPWDSHPSLCQCAQSVLLLRVPQVVYAVVVMPPPTKMLTR</sequence>
<protein>
    <submittedName>
        <fullName evidence="1">Uncharacterized protein</fullName>
    </submittedName>
</protein>
<comment type="caution">
    <text evidence="1">The sequence shown here is derived from an EMBL/GenBank/DDBJ whole genome shotgun (WGS) entry which is preliminary data.</text>
</comment>
<evidence type="ECO:0000313" key="1">
    <source>
        <dbReference type="EMBL" id="KYO44624.1"/>
    </source>
</evidence>
<dbReference type="AlphaFoldDB" id="A0A151P6E6"/>
<proteinExistence type="predicted"/>
<keyword evidence="2" id="KW-1185">Reference proteome</keyword>
<dbReference type="Proteomes" id="UP000050525">
    <property type="component" value="Unassembled WGS sequence"/>
</dbReference>
<reference evidence="1 2" key="1">
    <citation type="journal article" date="2012" name="Genome Biol.">
        <title>Sequencing three crocodilian genomes to illuminate the evolution of archosaurs and amniotes.</title>
        <authorList>
            <person name="St John J.A."/>
            <person name="Braun E.L."/>
            <person name="Isberg S.R."/>
            <person name="Miles L.G."/>
            <person name="Chong A.Y."/>
            <person name="Gongora J."/>
            <person name="Dalzell P."/>
            <person name="Moran C."/>
            <person name="Bed'hom B."/>
            <person name="Abzhanov A."/>
            <person name="Burgess S.C."/>
            <person name="Cooksey A.M."/>
            <person name="Castoe T.A."/>
            <person name="Crawford N.G."/>
            <person name="Densmore L.D."/>
            <person name="Drew J.C."/>
            <person name="Edwards S.V."/>
            <person name="Faircloth B.C."/>
            <person name="Fujita M.K."/>
            <person name="Greenwold M.J."/>
            <person name="Hoffmann F.G."/>
            <person name="Howard J.M."/>
            <person name="Iguchi T."/>
            <person name="Janes D.E."/>
            <person name="Khan S.Y."/>
            <person name="Kohno S."/>
            <person name="de Koning A.J."/>
            <person name="Lance S.L."/>
            <person name="McCarthy F.M."/>
            <person name="McCormack J.E."/>
            <person name="Merchant M.E."/>
            <person name="Peterson D.G."/>
            <person name="Pollock D.D."/>
            <person name="Pourmand N."/>
            <person name="Raney B.J."/>
            <person name="Roessler K.A."/>
            <person name="Sanford J.R."/>
            <person name="Sawyer R.H."/>
            <person name="Schmidt C.J."/>
            <person name="Triplett E.W."/>
            <person name="Tuberville T.D."/>
            <person name="Venegas-Anaya M."/>
            <person name="Howard J.T."/>
            <person name="Jarvis E.D."/>
            <person name="Guillette L.J.Jr."/>
            <person name="Glenn T.C."/>
            <person name="Green R.E."/>
            <person name="Ray D.A."/>
        </authorList>
    </citation>
    <scope>NUCLEOTIDE SEQUENCE [LARGE SCALE GENOMIC DNA]</scope>
    <source>
        <strain evidence="1">KSC_2009_1</strain>
    </source>
</reference>
<gene>
    <name evidence="1" type="ORF">Y1Q_0004703</name>
</gene>
<name>A0A151P6E6_ALLMI</name>
<evidence type="ECO:0000313" key="2">
    <source>
        <dbReference type="Proteomes" id="UP000050525"/>
    </source>
</evidence>
<organism evidence="1 2">
    <name type="scientific">Alligator mississippiensis</name>
    <name type="common">American alligator</name>
    <dbReference type="NCBI Taxonomy" id="8496"/>
    <lineage>
        <taxon>Eukaryota</taxon>
        <taxon>Metazoa</taxon>
        <taxon>Chordata</taxon>
        <taxon>Craniata</taxon>
        <taxon>Vertebrata</taxon>
        <taxon>Euteleostomi</taxon>
        <taxon>Archelosauria</taxon>
        <taxon>Archosauria</taxon>
        <taxon>Crocodylia</taxon>
        <taxon>Alligatoridae</taxon>
        <taxon>Alligatorinae</taxon>
        <taxon>Alligator</taxon>
    </lineage>
</organism>
<dbReference type="EMBL" id="AKHW03000701">
    <property type="protein sequence ID" value="KYO44624.1"/>
    <property type="molecule type" value="Genomic_DNA"/>
</dbReference>